<evidence type="ECO:0000256" key="1">
    <source>
        <dbReference type="SAM" id="MobiDB-lite"/>
    </source>
</evidence>
<dbReference type="EnsemblPlants" id="Kaladp0024s0078.1.v1.1">
    <property type="protein sequence ID" value="Kaladp0024s0078.1.v1.1"/>
    <property type="gene ID" value="Kaladp0024s0078.v1.1"/>
</dbReference>
<name>A0A7N0T615_KALFE</name>
<dbReference type="InterPro" id="IPR027935">
    <property type="entry name" value="Di19_C"/>
</dbReference>
<dbReference type="InterPro" id="IPR033347">
    <property type="entry name" value="Di19"/>
</dbReference>
<dbReference type="OMA" id="REGKQWS"/>
<feature type="domain" description="Di19 C-terminal" evidence="2">
    <location>
        <begin position="92"/>
        <end position="186"/>
    </location>
</feature>
<feature type="region of interest" description="Disordered" evidence="1">
    <location>
        <begin position="145"/>
        <end position="171"/>
    </location>
</feature>
<evidence type="ECO:0000259" key="2">
    <source>
        <dbReference type="Pfam" id="PF14571"/>
    </source>
</evidence>
<evidence type="ECO:0000313" key="4">
    <source>
        <dbReference type="Proteomes" id="UP000594263"/>
    </source>
</evidence>
<dbReference type="Pfam" id="PF14571">
    <property type="entry name" value="Di19_C"/>
    <property type="match status" value="1"/>
</dbReference>
<feature type="region of interest" description="Disordered" evidence="1">
    <location>
        <begin position="72"/>
        <end position="91"/>
    </location>
</feature>
<organism evidence="3 4">
    <name type="scientific">Kalanchoe fedtschenkoi</name>
    <name type="common">Lavender scallops</name>
    <name type="synonym">South American air plant</name>
    <dbReference type="NCBI Taxonomy" id="63787"/>
    <lineage>
        <taxon>Eukaryota</taxon>
        <taxon>Viridiplantae</taxon>
        <taxon>Streptophyta</taxon>
        <taxon>Embryophyta</taxon>
        <taxon>Tracheophyta</taxon>
        <taxon>Spermatophyta</taxon>
        <taxon>Magnoliopsida</taxon>
        <taxon>eudicotyledons</taxon>
        <taxon>Gunneridae</taxon>
        <taxon>Pentapetalae</taxon>
        <taxon>Saxifragales</taxon>
        <taxon>Crassulaceae</taxon>
        <taxon>Kalanchoe</taxon>
    </lineage>
</organism>
<protein>
    <recommendedName>
        <fullName evidence="2">Di19 C-terminal domain-containing protein</fullName>
    </recommendedName>
</protein>
<dbReference type="Proteomes" id="UP000594263">
    <property type="component" value="Unplaced"/>
</dbReference>
<reference evidence="3" key="1">
    <citation type="submission" date="2021-01" db="UniProtKB">
        <authorList>
            <consortium name="EnsemblPlants"/>
        </authorList>
    </citation>
    <scope>IDENTIFICATION</scope>
</reference>
<keyword evidence="4" id="KW-1185">Reference proteome</keyword>
<dbReference type="Gramene" id="Kaladp0024s0078.1.v1.1">
    <property type="protein sequence ID" value="Kaladp0024s0078.1.v1.1"/>
    <property type="gene ID" value="Kaladp0024s0078.v1.1"/>
</dbReference>
<dbReference type="PANTHER" id="PTHR31875:SF24">
    <property type="entry name" value="PROTEIN DEHYDRATION-INDUCED 19 HOMOLOG 5"/>
    <property type="match status" value="1"/>
</dbReference>
<dbReference type="PANTHER" id="PTHR31875">
    <property type="entry name" value="PROTEIN DEHYDRATION-INDUCED 19"/>
    <property type="match status" value="1"/>
</dbReference>
<dbReference type="AlphaFoldDB" id="A0A7N0T615"/>
<accession>A0A7N0T615</accession>
<proteinExistence type="predicted"/>
<sequence>MRFYDSAYRNLSEEEFYQIPEQQGPSLSPFLSIQAKLYLRSILFQVCPLCTENLGRNPLEHFTLQHTHSIKQRRLKSQRSGGVWVTNQPGPGKELRDISSYLGTASRNATRPDSAPDPLLAPFLSHAPQSRNVNLQEDERFKISNISTRSDEKRITGRSVDESQRQKGEEKRQRIVFVEDLVMSTIF</sequence>
<feature type="compositionally biased region" description="Basic and acidic residues" evidence="1">
    <location>
        <begin position="149"/>
        <end position="171"/>
    </location>
</feature>
<evidence type="ECO:0000313" key="3">
    <source>
        <dbReference type="EnsemblPlants" id="Kaladp0024s0078.1.v1.1"/>
    </source>
</evidence>